<reference evidence="3 4" key="1">
    <citation type="submission" date="2019-10" db="EMBL/GenBank/DDBJ databases">
        <title>Streptomyces smaragdinus sp. nov. and Streptomyces fabii sp. nov., isolated from the gut of fungus growing-termite Macrotermes natalensis.</title>
        <authorList>
            <person name="Schwitalla J."/>
            <person name="Benndorf R."/>
            <person name="Martin K."/>
            <person name="De Beer W."/>
            <person name="Kaster A.-K."/>
            <person name="Vollmers J."/>
            <person name="Poulsen M."/>
            <person name="Beemelmanns C."/>
        </authorList>
    </citation>
    <scope>NUCLEOTIDE SEQUENCE [LARGE SCALE GENOMIC DNA]</scope>
    <source>
        <strain evidence="3 4">RB5</strain>
    </source>
</reference>
<dbReference type="RefSeq" id="WP_153449757.1">
    <property type="nucleotide sequence ID" value="NZ_WEGJ01000001.1"/>
</dbReference>
<dbReference type="EMBL" id="WEGJ01000001">
    <property type="protein sequence ID" value="MQY10487.1"/>
    <property type="molecule type" value="Genomic_DNA"/>
</dbReference>
<dbReference type="InterPro" id="IPR012349">
    <property type="entry name" value="Split_barrel_FMN-bd"/>
</dbReference>
<name>A0A7K0CAK8_9ACTN</name>
<evidence type="ECO:0000259" key="2">
    <source>
        <dbReference type="Pfam" id="PF01243"/>
    </source>
</evidence>
<gene>
    <name evidence="3" type="ORF">SRB5_05950</name>
</gene>
<dbReference type="GO" id="GO:0005829">
    <property type="term" value="C:cytosol"/>
    <property type="evidence" value="ECO:0007669"/>
    <property type="project" value="TreeGrafter"/>
</dbReference>
<dbReference type="InterPro" id="IPR052019">
    <property type="entry name" value="F420H2_bilvrd_red/Heme_oxyg"/>
</dbReference>
<keyword evidence="1" id="KW-0560">Oxidoreductase</keyword>
<organism evidence="3 4">
    <name type="scientific">Streptomyces smaragdinus</name>
    <dbReference type="NCBI Taxonomy" id="2585196"/>
    <lineage>
        <taxon>Bacteria</taxon>
        <taxon>Bacillati</taxon>
        <taxon>Actinomycetota</taxon>
        <taxon>Actinomycetes</taxon>
        <taxon>Kitasatosporales</taxon>
        <taxon>Streptomycetaceae</taxon>
        <taxon>Streptomyces</taxon>
    </lineage>
</organism>
<dbReference type="Proteomes" id="UP000466345">
    <property type="component" value="Unassembled WGS sequence"/>
</dbReference>
<protein>
    <recommendedName>
        <fullName evidence="2">Pyridoxamine 5'-phosphate oxidase N-terminal domain-containing protein</fullName>
    </recommendedName>
</protein>
<dbReference type="OrthoDB" id="9788889at2"/>
<comment type="caution">
    <text evidence="3">The sequence shown here is derived from an EMBL/GenBank/DDBJ whole genome shotgun (WGS) entry which is preliminary data.</text>
</comment>
<feature type="domain" description="Pyridoxamine 5'-phosphate oxidase N-terminal" evidence="2">
    <location>
        <begin position="7"/>
        <end position="95"/>
    </location>
</feature>
<dbReference type="GO" id="GO:0016627">
    <property type="term" value="F:oxidoreductase activity, acting on the CH-CH group of donors"/>
    <property type="evidence" value="ECO:0007669"/>
    <property type="project" value="TreeGrafter"/>
</dbReference>
<dbReference type="GO" id="GO:0070967">
    <property type="term" value="F:coenzyme F420 binding"/>
    <property type="evidence" value="ECO:0007669"/>
    <property type="project" value="TreeGrafter"/>
</dbReference>
<dbReference type="AlphaFoldDB" id="A0A7K0CAK8"/>
<dbReference type="PANTHER" id="PTHR35176:SF6">
    <property type="entry name" value="HEME OXYGENASE HI_0854-RELATED"/>
    <property type="match status" value="1"/>
</dbReference>
<evidence type="ECO:0000313" key="3">
    <source>
        <dbReference type="EMBL" id="MQY10487.1"/>
    </source>
</evidence>
<evidence type="ECO:0000313" key="4">
    <source>
        <dbReference type="Proteomes" id="UP000466345"/>
    </source>
</evidence>
<accession>A0A7K0CAK8</accession>
<dbReference type="SUPFAM" id="SSF50475">
    <property type="entry name" value="FMN-binding split barrel"/>
    <property type="match status" value="1"/>
</dbReference>
<dbReference type="PANTHER" id="PTHR35176">
    <property type="entry name" value="HEME OXYGENASE HI_0854-RELATED"/>
    <property type="match status" value="1"/>
</dbReference>
<dbReference type="Pfam" id="PF01243">
    <property type="entry name" value="PNPOx_N"/>
    <property type="match status" value="1"/>
</dbReference>
<dbReference type="InterPro" id="IPR011576">
    <property type="entry name" value="Pyridox_Oxase_N"/>
</dbReference>
<keyword evidence="4" id="KW-1185">Reference proteome</keyword>
<sequence>MKEELRARARAVIDGNLYMVLATVGPDGAPWASPVFYATEDGRDFYWMSSPEVTHSRNVAHEPRVSIVLHDSTAKVGTAAPLALYLSARAEELDGDGIPEALRVYPGDPSRGGRPPAPEAVRAPGKWRMYRARVTEYSVICPRDGGPCAEHGLDHEHRTTLEL</sequence>
<evidence type="ECO:0000256" key="1">
    <source>
        <dbReference type="ARBA" id="ARBA00023002"/>
    </source>
</evidence>
<dbReference type="Gene3D" id="2.30.110.10">
    <property type="entry name" value="Electron Transport, Fmn-binding Protein, Chain A"/>
    <property type="match status" value="1"/>
</dbReference>
<proteinExistence type="predicted"/>